<keyword evidence="3" id="KW-1003">Cell membrane</keyword>
<evidence type="ECO:0000256" key="3">
    <source>
        <dbReference type="ARBA" id="ARBA00022475"/>
    </source>
</evidence>
<evidence type="ECO:0000313" key="9">
    <source>
        <dbReference type="EMBL" id="PWE29048.1"/>
    </source>
</evidence>
<feature type="transmembrane region" description="Helical" evidence="7">
    <location>
        <begin position="108"/>
        <end position="129"/>
    </location>
</feature>
<evidence type="ECO:0000313" key="10">
    <source>
        <dbReference type="Proteomes" id="UP000244940"/>
    </source>
</evidence>
<evidence type="ECO:0000259" key="8">
    <source>
        <dbReference type="Pfam" id="PF04290"/>
    </source>
</evidence>
<feature type="transmembrane region" description="Helical" evidence="7">
    <location>
        <begin position="149"/>
        <end position="176"/>
    </location>
</feature>
<dbReference type="RefSeq" id="WP_109533097.1">
    <property type="nucleotide sequence ID" value="NZ_QEYD01000005.1"/>
</dbReference>
<dbReference type="OrthoDB" id="4250245at2"/>
<evidence type="ECO:0000256" key="5">
    <source>
        <dbReference type="ARBA" id="ARBA00022989"/>
    </source>
</evidence>
<organism evidence="9 10">
    <name type="scientific">Pararhodobacter marinus</name>
    <dbReference type="NCBI Taxonomy" id="2184063"/>
    <lineage>
        <taxon>Bacteria</taxon>
        <taxon>Pseudomonadati</taxon>
        <taxon>Pseudomonadota</taxon>
        <taxon>Alphaproteobacteria</taxon>
        <taxon>Rhodobacterales</taxon>
        <taxon>Paracoccaceae</taxon>
        <taxon>Pararhodobacter</taxon>
    </lineage>
</organism>
<dbReference type="Pfam" id="PF04290">
    <property type="entry name" value="DctQ"/>
    <property type="match status" value="1"/>
</dbReference>
<accession>A0A2U2CAW7</accession>
<feature type="transmembrane region" description="Helical" evidence="7">
    <location>
        <begin position="51"/>
        <end position="77"/>
    </location>
</feature>
<evidence type="ECO:0000256" key="1">
    <source>
        <dbReference type="ARBA" id="ARBA00004651"/>
    </source>
</evidence>
<dbReference type="InterPro" id="IPR055348">
    <property type="entry name" value="DctQ"/>
</dbReference>
<feature type="transmembrane region" description="Helical" evidence="7">
    <location>
        <begin position="24"/>
        <end position="45"/>
    </location>
</feature>
<keyword evidence="7" id="KW-0997">Cell inner membrane</keyword>
<protein>
    <recommendedName>
        <fullName evidence="7">TRAP transporter small permease protein</fullName>
    </recommendedName>
</protein>
<keyword evidence="6 7" id="KW-0472">Membrane</keyword>
<evidence type="ECO:0000256" key="2">
    <source>
        <dbReference type="ARBA" id="ARBA00022448"/>
    </source>
</evidence>
<reference evidence="9 10" key="1">
    <citation type="submission" date="2018-05" db="EMBL/GenBank/DDBJ databases">
        <title>Pararhodobacter marina sp. nov., isolated from deep-sea water of the Indian Ocean.</title>
        <authorList>
            <person name="Lai Q.Sr."/>
            <person name="Liu X."/>
            <person name="Shao Z."/>
        </authorList>
    </citation>
    <scope>NUCLEOTIDE SEQUENCE [LARGE SCALE GENOMIC DNA]</scope>
    <source>
        <strain evidence="9 10">CIC4N-9</strain>
    </source>
</reference>
<evidence type="ECO:0000256" key="4">
    <source>
        <dbReference type="ARBA" id="ARBA00022692"/>
    </source>
</evidence>
<dbReference type="AlphaFoldDB" id="A0A2U2CAW7"/>
<dbReference type="GeneID" id="94365131"/>
<comment type="subcellular location">
    <subcellularLocation>
        <location evidence="7">Cell inner membrane</location>
        <topology evidence="7">Multi-pass membrane protein</topology>
    </subcellularLocation>
    <subcellularLocation>
        <location evidence="1">Cell membrane</location>
        <topology evidence="1">Multi-pass membrane protein</topology>
    </subcellularLocation>
</comment>
<name>A0A2U2CAW7_9RHOB</name>
<keyword evidence="10" id="KW-1185">Reference proteome</keyword>
<proteinExistence type="inferred from homology"/>
<dbReference type="Proteomes" id="UP000244940">
    <property type="component" value="Unassembled WGS sequence"/>
</dbReference>
<gene>
    <name evidence="9" type="ORF">C4N9_09535</name>
</gene>
<comment type="similarity">
    <text evidence="7">Belongs to the TRAP transporter small permease family.</text>
</comment>
<keyword evidence="2 7" id="KW-0813">Transport</keyword>
<comment type="subunit">
    <text evidence="7">The complex comprises the extracytoplasmic solute receptor protein and the two transmembrane proteins.</text>
</comment>
<evidence type="ECO:0000256" key="6">
    <source>
        <dbReference type="ARBA" id="ARBA00023136"/>
    </source>
</evidence>
<evidence type="ECO:0000256" key="7">
    <source>
        <dbReference type="RuleBase" id="RU369079"/>
    </source>
</evidence>
<comment type="caution">
    <text evidence="9">The sequence shown here is derived from an EMBL/GenBank/DDBJ whole genome shotgun (WGS) entry which is preliminary data.</text>
</comment>
<dbReference type="EMBL" id="QEYD01000005">
    <property type="protein sequence ID" value="PWE29048.1"/>
    <property type="molecule type" value="Genomic_DNA"/>
</dbReference>
<dbReference type="GO" id="GO:0022857">
    <property type="term" value="F:transmembrane transporter activity"/>
    <property type="evidence" value="ECO:0007669"/>
    <property type="project" value="UniProtKB-UniRule"/>
</dbReference>
<keyword evidence="4 7" id="KW-0812">Transmembrane</keyword>
<sequence>MASLATLTTGIGPLDAFARIVDRVTALLSALGTALILGVMLLISVDVIGRFFFGAPIAGVPEMVAMSILAIVFLQVANTTARGKLTRSDAALSFLTRRSARLGQAADAVLHLAGAVLMAALLSAFWPQFLRSYGRGDIVGTVGQFRAPIWPVHGIVVTGAALMVLVFALMALMLAIRAVRGARA</sequence>
<comment type="function">
    <text evidence="7">Part of the tripartite ATP-independent periplasmic (TRAP) transport system.</text>
</comment>
<keyword evidence="5 7" id="KW-1133">Transmembrane helix</keyword>
<feature type="domain" description="Tripartite ATP-independent periplasmic transporters DctQ component" evidence="8">
    <location>
        <begin position="40"/>
        <end position="172"/>
    </location>
</feature>
<dbReference type="GO" id="GO:0005886">
    <property type="term" value="C:plasma membrane"/>
    <property type="evidence" value="ECO:0007669"/>
    <property type="project" value="UniProtKB-SubCell"/>
</dbReference>